<sequence>MKVVSVNQDNGTYRRQLDQQAQLNIQKDLTISTQGDAQFNAVKINTDNATFYIGGNLTLGYKQQSIKNIILWMPTITGSWINIMRSRLA</sequence>
<evidence type="ECO:0000313" key="1">
    <source>
        <dbReference type="EMBL" id="MBF4102676.1"/>
    </source>
</evidence>
<dbReference type="EMBL" id="JADION010000021">
    <property type="protein sequence ID" value="MBF4102676.1"/>
    <property type="molecule type" value="Genomic_DNA"/>
</dbReference>
<gene>
    <name evidence="1" type="ORF">INT80_08265</name>
</gene>
<reference evidence="1" key="1">
    <citation type="submission" date="2020-11" db="EMBL/GenBank/DDBJ databases">
        <title>Gallibacterium anatis 1637, full genome, WGS.</title>
        <authorList>
            <person name="Laishevtcev A.I."/>
            <person name="Yakimova E.A."/>
            <person name="Petkovich D."/>
            <person name="Stepanova T.V."/>
            <person name="Kalendr R.S."/>
            <person name="Rubalsky E.O."/>
            <person name="Zulkarneev E.R."/>
            <person name="Aleshkin A.V."/>
        </authorList>
    </citation>
    <scope>NUCLEOTIDE SEQUENCE</scope>
    <source>
        <strain evidence="1">1637</strain>
    </source>
</reference>
<dbReference type="AlphaFoldDB" id="A0A930UWV1"/>
<accession>A0A930UWV1</accession>
<name>A0A930UWV1_9PAST</name>
<comment type="caution">
    <text evidence="1">The sequence shown here is derived from an EMBL/GenBank/DDBJ whole genome shotgun (WGS) entry which is preliminary data.</text>
</comment>
<proteinExistence type="predicted"/>
<protein>
    <submittedName>
        <fullName evidence="1">Uncharacterized protein</fullName>
    </submittedName>
</protein>
<organism evidence="1">
    <name type="scientific">Gallibacterium anatis</name>
    <dbReference type="NCBI Taxonomy" id="750"/>
    <lineage>
        <taxon>Bacteria</taxon>
        <taxon>Pseudomonadati</taxon>
        <taxon>Pseudomonadota</taxon>
        <taxon>Gammaproteobacteria</taxon>
        <taxon>Pasteurellales</taxon>
        <taxon>Pasteurellaceae</taxon>
        <taxon>Gallibacterium</taxon>
    </lineage>
</organism>